<protein>
    <submittedName>
        <fullName evidence="2">Uncharacterized protein</fullName>
    </submittedName>
</protein>
<dbReference type="GO" id="GO:0005737">
    <property type="term" value="C:cytoplasm"/>
    <property type="evidence" value="ECO:0007669"/>
    <property type="project" value="TreeGrafter"/>
</dbReference>
<dbReference type="AlphaFoldDB" id="A0A8D0GTA9"/>
<organism evidence="2 3">
    <name type="scientific">Sphenodon punctatus</name>
    <name type="common">Tuatara</name>
    <name type="synonym">Hatteria punctata</name>
    <dbReference type="NCBI Taxonomy" id="8508"/>
    <lineage>
        <taxon>Eukaryota</taxon>
        <taxon>Metazoa</taxon>
        <taxon>Chordata</taxon>
        <taxon>Craniata</taxon>
        <taxon>Vertebrata</taxon>
        <taxon>Euteleostomi</taxon>
        <taxon>Lepidosauria</taxon>
        <taxon>Sphenodontia</taxon>
        <taxon>Sphenodontidae</taxon>
        <taxon>Sphenodon</taxon>
    </lineage>
</organism>
<evidence type="ECO:0000313" key="3">
    <source>
        <dbReference type="Proteomes" id="UP000694392"/>
    </source>
</evidence>
<dbReference type="Gene3D" id="2.130.10.10">
    <property type="entry name" value="YVTN repeat-like/Quinoprotein amine dehydrogenase"/>
    <property type="match status" value="1"/>
</dbReference>
<feature type="region of interest" description="Disordered" evidence="1">
    <location>
        <begin position="212"/>
        <end position="243"/>
    </location>
</feature>
<reference evidence="2" key="1">
    <citation type="submission" date="2025-08" db="UniProtKB">
        <authorList>
            <consortium name="Ensembl"/>
        </authorList>
    </citation>
    <scope>IDENTIFICATION</scope>
</reference>
<dbReference type="GO" id="GO:0030159">
    <property type="term" value="F:signaling receptor complex adaptor activity"/>
    <property type="evidence" value="ECO:0007669"/>
    <property type="project" value="TreeGrafter"/>
</dbReference>
<dbReference type="GO" id="GO:0016192">
    <property type="term" value="P:vesicle-mediated transport"/>
    <property type="evidence" value="ECO:0007669"/>
    <property type="project" value="TreeGrafter"/>
</dbReference>
<dbReference type="Ensembl" id="ENSSPUT00000014463.1">
    <property type="protein sequence ID" value="ENSSPUP00000013561.1"/>
    <property type="gene ID" value="ENSSPUG00000010444.1"/>
</dbReference>
<dbReference type="OMA" id="AIRSHIW"/>
<dbReference type="GO" id="GO:0005078">
    <property type="term" value="F:MAP-kinase scaffold activity"/>
    <property type="evidence" value="ECO:0007669"/>
    <property type="project" value="InterPro"/>
</dbReference>
<dbReference type="GO" id="GO:0008432">
    <property type="term" value="F:JUN kinase binding"/>
    <property type="evidence" value="ECO:0007669"/>
    <property type="project" value="TreeGrafter"/>
</dbReference>
<dbReference type="InterPro" id="IPR039911">
    <property type="entry name" value="JIP3/JIP4"/>
</dbReference>
<evidence type="ECO:0000313" key="2">
    <source>
        <dbReference type="Ensembl" id="ENSSPUP00000013561.1"/>
    </source>
</evidence>
<feature type="compositionally biased region" description="Low complexity" evidence="1">
    <location>
        <begin position="26"/>
        <end position="41"/>
    </location>
</feature>
<accession>A0A8D0GTA9</accession>
<reference evidence="2" key="2">
    <citation type="submission" date="2025-09" db="UniProtKB">
        <authorList>
            <consortium name="Ensembl"/>
        </authorList>
    </citation>
    <scope>IDENTIFICATION</scope>
</reference>
<evidence type="ECO:0000256" key="1">
    <source>
        <dbReference type="SAM" id="MobiDB-lite"/>
    </source>
</evidence>
<dbReference type="InterPro" id="IPR015943">
    <property type="entry name" value="WD40/YVTN_repeat-like_dom_sf"/>
</dbReference>
<proteinExistence type="predicted"/>
<dbReference type="GO" id="GO:0019894">
    <property type="term" value="F:kinesin binding"/>
    <property type="evidence" value="ECO:0007669"/>
    <property type="project" value="TreeGrafter"/>
</dbReference>
<sequence>MKKSSFWKIFDRLFSPSESPEKVLTSSPAPARARSSLGSRSEMGGNGVKTPPTLRYAPRPPSPTEPDSPQQQRRDLYHAIRSHIWQEHGRAQIHGWSQPPSWQGRDPSVGNNQVPVLTQLRLLDQKDPSTKLWCAAAAVARTVGSGDPDTMGSSGCSSSPALWVASGTPAASEISLLDAQSPNQLLQHFVLTSTHVLCLACLPGLAPPEGGGSNFEPEIVDNPLAPGPDNDGEATETGGVGTKPTLWLGTQEGSIYIHTAESDWRRCQKKVQLKDAIHSIIHAQGRAVAALGDGSLAIFHRDADCCWDLLHPRLVELGRPRCSVRCALPVSEQIWCGFRNRVYVVDPRFARIQRYFEVTPHAESQVRHMAASNTGVWVSVRLQATLRLLHVETGQPLQEVELVPFITRTLGPSSLALSLHISALGTFGNRLWVGTSGGIVIAVPFTQDVPGTSEPPSLTGAPPCCAMELAQISYHAHRDAVRFFISVPGCLNSLSAGSHENLHQDGLSQPSALVLSGGEGYINLRIGDNSDERYGDLLLANPRLRRAERSHLIVWQIQA</sequence>
<dbReference type="SUPFAM" id="SSF50998">
    <property type="entry name" value="Quinoprotein alcohol dehydrogenase-like"/>
    <property type="match status" value="1"/>
</dbReference>
<dbReference type="PANTHER" id="PTHR13886">
    <property type="entry name" value="JNK/SAPK-ASSOCIATED PROTEIN"/>
    <property type="match status" value="1"/>
</dbReference>
<dbReference type="InterPro" id="IPR011047">
    <property type="entry name" value="Quinoprotein_ADH-like_sf"/>
</dbReference>
<feature type="region of interest" description="Disordered" evidence="1">
    <location>
        <begin position="18"/>
        <end position="73"/>
    </location>
</feature>
<name>A0A8D0GTA9_SPHPU</name>
<dbReference type="GeneTree" id="ENSGT00940000153496"/>
<keyword evidence="3" id="KW-1185">Reference proteome</keyword>
<dbReference type="Proteomes" id="UP000694392">
    <property type="component" value="Unplaced"/>
</dbReference>
<dbReference type="PANTHER" id="PTHR13886:SF7">
    <property type="entry name" value="C-JUN-AMINO-TERMINAL KINASE-INTERACTING PROTEIN 4-LIKE ISOFORM X1"/>
    <property type="match status" value="1"/>
</dbReference>
<dbReference type="Pfam" id="PF19056">
    <property type="entry name" value="WD40_2"/>
    <property type="match status" value="1"/>
</dbReference>